<keyword evidence="7" id="KW-1185">Reference proteome</keyword>
<feature type="domain" description="Sushi" evidence="6">
    <location>
        <begin position="677"/>
        <end position="735"/>
    </location>
</feature>
<feature type="disulfide bond" evidence="5">
    <location>
        <begin position="395"/>
        <end position="422"/>
    </location>
</feature>
<name>A0A0N4ZV73_PARTI</name>
<dbReference type="PANTHER" id="PTHR45785">
    <property type="entry name" value="COMPLEMENT FACTOR H-RELATED"/>
    <property type="match status" value="1"/>
</dbReference>
<keyword evidence="4 5" id="KW-1015">Disulfide bond</keyword>
<dbReference type="InterPro" id="IPR035976">
    <property type="entry name" value="Sushi/SCR/CCP_sf"/>
</dbReference>
<dbReference type="Pfam" id="PF00084">
    <property type="entry name" value="Sushi"/>
    <property type="match status" value="4"/>
</dbReference>
<dbReference type="AlphaFoldDB" id="A0A0N4ZV73"/>
<feature type="disulfide bond" evidence="5">
    <location>
        <begin position="569"/>
        <end position="596"/>
    </location>
</feature>
<evidence type="ECO:0000256" key="3">
    <source>
        <dbReference type="ARBA" id="ARBA00022729"/>
    </source>
</evidence>
<dbReference type="CDD" id="cd00033">
    <property type="entry name" value="CCP"/>
    <property type="match status" value="7"/>
</dbReference>
<comment type="subcellular location">
    <subcellularLocation>
        <location evidence="1">Virion</location>
    </subcellularLocation>
</comment>
<proteinExistence type="predicted"/>
<keyword evidence="3" id="KW-0732">Signal</keyword>
<accession>A0A0N4ZV73</accession>
<comment type="caution">
    <text evidence="5">Lacks conserved residue(s) required for the propagation of feature annotation.</text>
</comment>
<dbReference type="WBParaSite" id="PTRK_0001248200.1">
    <property type="protein sequence ID" value="PTRK_0001248200.1"/>
    <property type="gene ID" value="PTRK_0001248200"/>
</dbReference>
<dbReference type="STRING" id="131310.A0A0N4ZV73"/>
<feature type="domain" description="Sushi" evidence="6">
    <location>
        <begin position="181"/>
        <end position="242"/>
    </location>
</feature>
<evidence type="ECO:0000313" key="7">
    <source>
        <dbReference type="Proteomes" id="UP000038045"/>
    </source>
</evidence>
<protein>
    <submittedName>
        <fullName evidence="8">Sushi domain-containing protein</fullName>
    </submittedName>
</protein>
<sequence length="911" mass="98480">MKLNHSIINATDISNNSTTKLNNEVLSHSVPRCSPKENVPNGSLRYSIPINNNTYIHGTIAILSCNNGYQHIGDLISTCIEGTNWTKIGFCVETASMTCQPITINQENSYIIYKPGNNGLMKEGTTANLMCNRKSEISGNSVINCTKNGWETKSFGRCVLKNENNRLKRDTSGTLNINTQITCSQLTVDHGTIQYYETNTNGIYPQGTSAMLMCDSNYEPVGVTFCMCSNGTWNPQIGSCKMRTNDLSIQSTTQYSINSRIKRQITLSPTLFNPFTVASTTGYCLMGFPFVFGGSVTYSNNQIFGPFPSGTTATLTCTSGTINGASTSTCVDGTWSTVSLGTCDTTATNSLTLPTITSMTSCTTPVSSELGGSISYTQGTTYGPYPHLTVATLSCDVGSTISGTSTATCMNGVWSPSSLGKCSSNSLLTGSTIGINGLITQTLSSIITNDQCISGVIDPLNGKITYSNGATYGPYPSGTIATLTCNTGFTPLASYTATCTGGIFSPQTTVPTCVSTSSNSVIPNGSNTLTTSGSCFTLPAPLSGTIDYSSPITSTTLQYPIGTIATLTCNTGYTISGTLSSTCQSTGWSPFGLGTCIASELSPKKLDCNRIDDQPNGLITYEGNNIYEENYNSKLPHGTTAFLYCYFNYNPIGFGRTSCNNGEWKPKHIGSCSYVKKKCKKIDKTISGVLFEYFDDYINVSCQDGYQSTGVTRIQCLQSGEWNVEDIQTYSFCKKIKPTFIEKKIYNEKMKKEESINSCTTPWDGNSLYNYKYNEIFLSNKLLSNGLLPHNTYVSLKCKESILSGSDEAYCINGNWIPQLGFCKIQEKKIINMKNTLSKTSCQNILSPSNGYIKYIQSSTVYSNEIGTHGVLHCNKGYRITGNPLVTCTINGWVPITGLGNCEKLSLLSFH</sequence>
<evidence type="ECO:0000256" key="1">
    <source>
        <dbReference type="ARBA" id="ARBA00004328"/>
    </source>
</evidence>
<dbReference type="PROSITE" id="PS50923">
    <property type="entry name" value="SUSHI"/>
    <property type="match status" value="5"/>
</dbReference>
<feature type="domain" description="Sushi" evidence="6">
    <location>
        <begin position="533"/>
        <end position="598"/>
    </location>
</feature>
<organism evidence="7 8">
    <name type="scientific">Parastrongyloides trichosuri</name>
    <name type="common">Possum-specific nematode worm</name>
    <dbReference type="NCBI Taxonomy" id="131310"/>
    <lineage>
        <taxon>Eukaryota</taxon>
        <taxon>Metazoa</taxon>
        <taxon>Ecdysozoa</taxon>
        <taxon>Nematoda</taxon>
        <taxon>Chromadorea</taxon>
        <taxon>Rhabditida</taxon>
        <taxon>Tylenchina</taxon>
        <taxon>Panagrolaimomorpha</taxon>
        <taxon>Strongyloidoidea</taxon>
        <taxon>Strongyloididae</taxon>
        <taxon>Parastrongyloides</taxon>
    </lineage>
</organism>
<dbReference type="InterPro" id="IPR051503">
    <property type="entry name" value="ComplSys_Reg/VirEntry_Med"/>
</dbReference>
<evidence type="ECO:0000259" key="6">
    <source>
        <dbReference type="PROSITE" id="PS50923"/>
    </source>
</evidence>
<evidence type="ECO:0000256" key="4">
    <source>
        <dbReference type="ARBA" id="ARBA00023157"/>
    </source>
</evidence>
<feature type="domain" description="Sushi" evidence="6">
    <location>
        <begin position="31"/>
        <end position="93"/>
    </location>
</feature>
<feature type="domain" description="Sushi" evidence="6">
    <location>
        <begin position="360"/>
        <end position="424"/>
    </location>
</feature>
<dbReference type="SMART" id="SM00032">
    <property type="entry name" value="CCP"/>
    <property type="match status" value="11"/>
</dbReference>
<dbReference type="PANTHER" id="PTHR45785:SF2">
    <property type="entry name" value="COMPLEMENT FACTOR H-RELATED"/>
    <property type="match status" value="1"/>
</dbReference>
<evidence type="ECO:0000256" key="2">
    <source>
        <dbReference type="ARBA" id="ARBA00022659"/>
    </source>
</evidence>
<dbReference type="SUPFAM" id="SSF57535">
    <property type="entry name" value="Complement control module/SCR domain"/>
    <property type="match status" value="7"/>
</dbReference>
<evidence type="ECO:0000313" key="8">
    <source>
        <dbReference type="WBParaSite" id="PTRK_0001248200.1"/>
    </source>
</evidence>
<dbReference type="Gene3D" id="2.10.70.10">
    <property type="entry name" value="Complement Module, domain 1"/>
    <property type="match status" value="7"/>
</dbReference>
<dbReference type="Proteomes" id="UP000038045">
    <property type="component" value="Unplaced"/>
</dbReference>
<evidence type="ECO:0000256" key="5">
    <source>
        <dbReference type="PROSITE-ProRule" id="PRU00302"/>
    </source>
</evidence>
<keyword evidence="2 5" id="KW-0768">Sushi</keyword>
<reference evidence="8" key="1">
    <citation type="submission" date="2017-02" db="UniProtKB">
        <authorList>
            <consortium name="WormBaseParasite"/>
        </authorList>
    </citation>
    <scope>IDENTIFICATION</scope>
</reference>
<dbReference type="InterPro" id="IPR000436">
    <property type="entry name" value="Sushi_SCR_CCP_dom"/>
</dbReference>